<evidence type="ECO:0000313" key="1">
    <source>
        <dbReference type="EMBL" id="CAG9169626.1"/>
    </source>
</evidence>
<proteinExistence type="predicted"/>
<dbReference type="InterPro" id="IPR029033">
    <property type="entry name" value="His_PPase_superfam"/>
</dbReference>
<organism evidence="1 2">
    <name type="scientific">Cupriavidus respiraculi</name>
    <dbReference type="NCBI Taxonomy" id="195930"/>
    <lineage>
        <taxon>Bacteria</taxon>
        <taxon>Pseudomonadati</taxon>
        <taxon>Pseudomonadota</taxon>
        <taxon>Betaproteobacteria</taxon>
        <taxon>Burkholderiales</taxon>
        <taxon>Burkholderiaceae</taxon>
        <taxon>Cupriavidus</taxon>
    </lineage>
</organism>
<reference evidence="1 2" key="1">
    <citation type="submission" date="2021-08" db="EMBL/GenBank/DDBJ databases">
        <authorList>
            <person name="Peeters C."/>
        </authorList>
    </citation>
    <scope>NUCLEOTIDE SEQUENCE [LARGE SCALE GENOMIC DNA]</scope>
    <source>
        <strain evidence="1 2">LMG 21510</strain>
    </source>
</reference>
<dbReference type="CDD" id="cd07067">
    <property type="entry name" value="HP_PGM_like"/>
    <property type="match status" value="1"/>
</dbReference>
<dbReference type="RefSeq" id="WP_224040713.1">
    <property type="nucleotide sequence ID" value="NZ_CAJZAH010000001.1"/>
</dbReference>
<dbReference type="InterPro" id="IPR050275">
    <property type="entry name" value="PGM_Phosphatase"/>
</dbReference>
<dbReference type="Gene3D" id="3.40.50.1240">
    <property type="entry name" value="Phosphoglycerate mutase-like"/>
    <property type="match status" value="1"/>
</dbReference>
<dbReference type="Pfam" id="PF00300">
    <property type="entry name" value="His_Phos_1"/>
    <property type="match status" value="1"/>
</dbReference>
<dbReference type="SMART" id="SM00855">
    <property type="entry name" value="PGAM"/>
    <property type="match status" value="1"/>
</dbReference>
<dbReference type="PANTHER" id="PTHR48100:SF1">
    <property type="entry name" value="HISTIDINE PHOSPHATASE FAMILY PROTEIN-RELATED"/>
    <property type="match status" value="1"/>
</dbReference>
<keyword evidence="2" id="KW-1185">Reference proteome</keyword>
<accession>A0ABN7YA62</accession>
<comment type="caution">
    <text evidence="1">The sequence shown here is derived from an EMBL/GenBank/DDBJ whole genome shotgun (WGS) entry which is preliminary data.</text>
</comment>
<dbReference type="EMBL" id="CAJZAH010000001">
    <property type="protein sequence ID" value="CAG9169626.1"/>
    <property type="molecule type" value="Genomic_DNA"/>
</dbReference>
<evidence type="ECO:0000313" key="2">
    <source>
        <dbReference type="Proteomes" id="UP000721236"/>
    </source>
</evidence>
<evidence type="ECO:0008006" key="3">
    <source>
        <dbReference type="Google" id="ProtNLM"/>
    </source>
</evidence>
<dbReference type="InterPro" id="IPR013078">
    <property type="entry name" value="His_Pase_superF_clade-1"/>
</dbReference>
<sequence>MATLFLVRHGQASFGAANYDCLSATGRQQSRWLGEYFRERGLTFRRVLAGSLVRQQDTALEILAGMGDPAAQTALETHAGFNEYDGEALYRCHTGGGDHRAHQNGDYNDYWRTFRAAFQAWTSGELAGMPETWTEFGTRINAGLAHAAEGATREDAILLVSSGGAIGRAVADLLGAPAQTAIELNLQFRNTAFCEIICGRNTQRLLSFNNVPHLDRAERRSAITFA</sequence>
<dbReference type="PANTHER" id="PTHR48100">
    <property type="entry name" value="BROAD-SPECIFICITY PHOSPHATASE YOR283W-RELATED"/>
    <property type="match status" value="1"/>
</dbReference>
<name>A0ABN7YA62_9BURK</name>
<dbReference type="Proteomes" id="UP000721236">
    <property type="component" value="Unassembled WGS sequence"/>
</dbReference>
<gene>
    <name evidence="1" type="ORF">LMG21510_01522</name>
</gene>
<protein>
    <recommendedName>
        <fullName evidence="3">Histidine phosphatase family protein</fullName>
    </recommendedName>
</protein>
<dbReference type="SUPFAM" id="SSF53254">
    <property type="entry name" value="Phosphoglycerate mutase-like"/>
    <property type="match status" value="1"/>
</dbReference>